<keyword evidence="3" id="KW-0689">Ribosomal protein</keyword>
<dbReference type="EMBL" id="CP009390">
    <property type="protein sequence ID" value="AIN98264.1"/>
    <property type="molecule type" value="Genomic_DNA"/>
</dbReference>
<keyword evidence="3" id="KW-0687">Ribonucleoprotein</keyword>
<proteinExistence type="predicted"/>
<dbReference type="InterPro" id="IPR001680">
    <property type="entry name" value="WD40_rpt"/>
</dbReference>
<dbReference type="PROSITE" id="PS00678">
    <property type="entry name" value="WD_REPEATS_1"/>
    <property type="match status" value="1"/>
</dbReference>
<keyword evidence="2" id="KW-0677">Repeat</keyword>
<evidence type="ECO:0000256" key="4">
    <source>
        <dbReference type="PROSITE-ProRule" id="PRU00221"/>
    </source>
</evidence>
<dbReference type="VEuPathDB" id="TriTrypDB:LPAL13_210022600"/>
<dbReference type="RefSeq" id="XP_010698971.1">
    <property type="nucleotide sequence ID" value="XM_010700669.1"/>
</dbReference>
<name>A0A088RSR1_LEIPA</name>
<dbReference type="Proteomes" id="UP000063063">
    <property type="component" value="Chromosome 21"/>
</dbReference>
<dbReference type="SMART" id="SM00320">
    <property type="entry name" value="WD40"/>
    <property type="match status" value="3"/>
</dbReference>
<dbReference type="InterPro" id="IPR019775">
    <property type="entry name" value="WD40_repeat_CS"/>
</dbReference>
<dbReference type="InterPro" id="IPR015943">
    <property type="entry name" value="WD40/YVTN_repeat-like_dom_sf"/>
</dbReference>
<feature type="region of interest" description="Disordered" evidence="5">
    <location>
        <begin position="401"/>
        <end position="427"/>
    </location>
</feature>
<dbReference type="GeneID" id="22575008"/>
<evidence type="ECO:0000313" key="7">
    <source>
        <dbReference type="Proteomes" id="UP000063063"/>
    </source>
</evidence>
<dbReference type="AlphaFoldDB" id="A0A088RSR1"/>
<evidence type="ECO:0000256" key="2">
    <source>
        <dbReference type="ARBA" id="ARBA00022737"/>
    </source>
</evidence>
<feature type="repeat" description="WD" evidence="4">
    <location>
        <begin position="319"/>
        <end position="341"/>
    </location>
</feature>
<dbReference type="PANTHER" id="PTHR22850">
    <property type="entry name" value="WD40 REPEAT FAMILY"/>
    <property type="match status" value="1"/>
</dbReference>
<dbReference type="KEGG" id="lpan:LPMP_211860"/>
<evidence type="ECO:0000256" key="3">
    <source>
        <dbReference type="ARBA" id="ARBA00022980"/>
    </source>
</evidence>
<accession>A0A088RSR1</accession>
<dbReference type="InterPro" id="IPR050459">
    <property type="entry name" value="WD_repeat_RBAP46/RBAP48/MSI1"/>
</dbReference>
<keyword evidence="7" id="KW-1185">Reference proteome</keyword>
<evidence type="ECO:0000256" key="5">
    <source>
        <dbReference type="SAM" id="MobiDB-lite"/>
    </source>
</evidence>
<organism evidence="6 7">
    <name type="scientific">Leishmania panamensis</name>
    <dbReference type="NCBI Taxonomy" id="5679"/>
    <lineage>
        <taxon>Eukaryota</taxon>
        <taxon>Discoba</taxon>
        <taxon>Euglenozoa</taxon>
        <taxon>Kinetoplastea</taxon>
        <taxon>Metakinetoplastina</taxon>
        <taxon>Trypanosomatida</taxon>
        <taxon>Trypanosomatidae</taxon>
        <taxon>Leishmaniinae</taxon>
        <taxon>Leishmania</taxon>
        <taxon>Leishmania guyanensis species complex</taxon>
    </lineage>
</organism>
<reference evidence="6 7" key="1">
    <citation type="journal article" date="2015" name="Sci. Rep.">
        <title>The genome of Leishmania panamensis: insights into genomics of the L. (Viannia) subgenus.</title>
        <authorList>
            <person name="Llanes A."/>
            <person name="Restrepo C.M."/>
            <person name="Vecchio G.D."/>
            <person name="Anguizola F.J."/>
            <person name="Lleonart R."/>
        </authorList>
    </citation>
    <scope>NUCLEOTIDE SEQUENCE [LARGE SCALE GENOMIC DNA]</scope>
    <source>
        <strain evidence="6 7">MHOM/PA/94/PSC-1</strain>
    </source>
</reference>
<dbReference type="Gene3D" id="2.130.10.10">
    <property type="entry name" value="YVTN repeat-like/Quinoprotein amine dehydrogenase"/>
    <property type="match status" value="2"/>
</dbReference>
<keyword evidence="1 4" id="KW-0853">WD repeat</keyword>
<evidence type="ECO:0000256" key="1">
    <source>
        <dbReference type="ARBA" id="ARBA00022574"/>
    </source>
</evidence>
<dbReference type="OrthoDB" id="273771at2759"/>
<dbReference type="InterPro" id="IPR036322">
    <property type="entry name" value="WD40_repeat_dom_sf"/>
</dbReference>
<dbReference type="VEuPathDB" id="TriTrypDB:LPMP_211860"/>
<evidence type="ECO:0000313" key="6">
    <source>
        <dbReference type="EMBL" id="AIN98264.1"/>
    </source>
</evidence>
<sequence>MAQSIITVQDYIAASSWRKREQLRGLLSNHADLATSSTPLAAPGVLFTSAQMALHNTENALAVSLSPLMGTSAVGLMPFDEPVPSLNGAARMRWLDMAEGTKMSCVEWCEGLLFLGSSRGRVLVCDVAVESCQESSGLLSPCGALLTSSSGAAVSNVTVSPSAPAASTLVRSVRVNQRVSKSSVLAAENTSVYMWDLTGGPLPVQQWAPHRHTDAATPVLFAEWAPGSASVVLSGTYDSSVMLVDTRSAAEGNGVAFFCHRAGGRPAVAHCGDFNPLLPSIVAVSFSDGTVAVYDARYPLQAVQTVTTLQGDAVRLRWWRHNADLLTTAGSDGSVALWNLRCAPSFCVGRAQYRMPLSDLAMTDTFSDQRAIGITVGGELTMTGLQPEALMGLAPTLSYRKGDAEHKGNGGPSSSSVASPPPPPIMPAEEEALRKEEHDACGFLYLRRLREAYQMLAQCASRRLALHQTDLAMQLVSHIDVMQVPLFDYASFVKQLHGAAAAEDDMLLVLEGNGWSHKTIQLQFEASMLRCASHLSTAALDRIRAMSKPNPSDLQTLEALRLNVLLHRVLDSKDVDQVVVGVRTALDLIMAQPGISELIDVQAVEQVVRLLLRKNYLEGERFVQFLLSQLRSDKVQMGVSYELLRAAMSAAQDPSVTMGMQTRVTRRFVERFYQDMTAAKDAVLTQLHIQRLGVEHYNEVITIVNAYQQRCIEKNLLGIFGWVALKPLLLFLHCLTADSNYVTFFWVSVQCIEAFAHFPGVCKVEALLFAVVDRIHRAAGKITNDLGKLANTTRFSIPMLRQTDNTLSTTHDFLTVLIRVQLECENVAVARNMHTMPPVMEQVQEVLNSTSENVLDAWAGVMDALLGCDQPALIRKYCLATVRTFSEQMEDLIEVSAKGEADERLNEILDVCDDFFAAVARRKAVGSGDGDA</sequence>
<dbReference type="eggNOG" id="ENOG502QWT0">
    <property type="taxonomic scope" value="Eukaryota"/>
</dbReference>
<dbReference type="SUPFAM" id="SSF50978">
    <property type="entry name" value="WD40 repeat-like"/>
    <property type="match status" value="1"/>
</dbReference>
<protein>
    <submittedName>
        <fullName evidence="6">Uncharacterized protein</fullName>
    </submittedName>
</protein>
<gene>
    <name evidence="6" type="ORF">LPMP_211860</name>
</gene>
<dbReference type="GO" id="GO:0005840">
    <property type="term" value="C:ribosome"/>
    <property type="evidence" value="ECO:0007669"/>
    <property type="project" value="UniProtKB-KW"/>
</dbReference>
<dbReference type="PROSITE" id="PS50082">
    <property type="entry name" value="WD_REPEATS_2"/>
    <property type="match status" value="1"/>
</dbReference>